<sequence length="133" mass="14427">MLAISNYYVGINIGSVSVNLVSVNEKGKYTIAKESHVGKPQEVLDKLLKANSNPGKTFYGISGSFGEISEIIAVERGIKALEEQFDVILSLGGEAIVLYVMSKEGYILNVLSHDKCAAGSGEFFIQQIERLIL</sequence>
<dbReference type="InterPro" id="IPR051805">
    <property type="entry name" value="Dehydratase_Activator_Redct"/>
</dbReference>
<dbReference type="SUPFAM" id="SSF53067">
    <property type="entry name" value="Actin-like ATPase domain"/>
    <property type="match status" value="1"/>
</dbReference>
<protein>
    <recommendedName>
        <fullName evidence="2">ATPase BadF/BadG/BcrA/BcrD type domain-containing protein</fullName>
    </recommendedName>
</protein>
<organism evidence="1">
    <name type="scientific">marine sediment metagenome</name>
    <dbReference type="NCBI Taxonomy" id="412755"/>
    <lineage>
        <taxon>unclassified sequences</taxon>
        <taxon>metagenomes</taxon>
        <taxon>ecological metagenomes</taxon>
    </lineage>
</organism>
<evidence type="ECO:0008006" key="2">
    <source>
        <dbReference type="Google" id="ProtNLM"/>
    </source>
</evidence>
<comment type="caution">
    <text evidence="1">The sequence shown here is derived from an EMBL/GenBank/DDBJ whole genome shotgun (WGS) entry which is preliminary data.</text>
</comment>
<proteinExistence type="predicted"/>
<dbReference type="Gene3D" id="3.30.420.40">
    <property type="match status" value="2"/>
</dbReference>
<evidence type="ECO:0000313" key="1">
    <source>
        <dbReference type="EMBL" id="GAH42528.1"/>
    </source>
</evidence>
<accession>X1HB52</accession>
<dbReference type="PANTHER" id="PTHR32329">
    <property type="entry name" value="BIFUNCTIONAL PROTEIN [INCLUDES 2-HYDROXYACYL-COA DEHYDRATASE (N-TER) AND ITS ACTIVATOR DOMAIN (C_TERM)-RELATED"/>
    <property type="match status" value="1"/>
</dbReference>
<gene>
    <name evidence="1" type="ORF">S03H2_21119</name>
</gene>
<reference evidence="1" key="1">
    <citation type="journal article" date="2014" name="Front. Microbiol.">
        <title>High frequency of phylogenetically diverse reductive dehalogenase-homologous genes in deep subseafloor sedimentary metagenomes.</title>
        <authorList>
            <person name="Kawai M."/>
            <person name="Futagami T."/>
            <person name="Toyoda A."/>
            <person name="Takaki Y."/>
            <person name="Nishi S."/>
            <person name="Hori S."/>
            <person name="Arai W."/>
            <person name="Tsubouchi T."/>
            <person name="Morono Y."/>
            <person name="Uchiyama I."/>
            <person name="Ito T."/>
            <person name="Fujiyama A."/>
            <person name="Inagaki F."/>
            <person name="Takami H."/>
        </authorList>
    </citation>
    <scope>NUCLEOTIDE SEQUENCE</scope>
    <source>
        <strain evidence="1">Expedition CK06-06</strain>
    </source>
</reference>
<dbReference type="EMBL" id="BARU01011208">
    <property type="protein sequence ID" value="GAH42528.1"/>
    <property type="molecule type" value="Genomic_DNA"/>
</dbReference>
<dbReference type="AlphaFoldDB" id="X1HB52"/>
<dbReference type="PANTHER" id="PTHR32329:SF7">
    <property type="entry name" value="ACTIVATOR OF 2-HYDROXYACYL-COA-HYDRATASE"/>
    <property type="match status" value="1"/>
</dbReference>
<name>X1HB52_9ZZZZ</name>
<dbReference type="InterPro" id="IPR043129">
    <property type="entry name" value="ATPase_NBD"/>
</dbReference>